<dbReference type="AlphaFoldDB" id="A0A381ZVE1"/>
<evidence type="ECO:0000256" key="1">
    <source>
        <dbReference type="ARBA" id="ARBA00022737"/>
    </source>
</evidence>
<dbReference type="EMBL" id="UINC01022827">
    <property type="protein sequence ID" value="SVA93245.1"/>
    <property type="molecule type" value="Genomic_DNA"/>
</dbReference>
<accession>A0A381ZVE1</accession>
<sequence length="65" mass="7426">VEGYGKKINRNNKKLYKSYEGEFKKGKFHGQGKMLAKKIMTDDMARSPRLAKLKGLTFIGEFKNG</sequence>
<reference evidence="2" key="1">
    <citation type="submission" date="2018-05" db="EMBL/GenBank/DDBJ databases">
        <authorList>
            <person name="Lanie J.A."/>
            <person name="Ng W.-L."/>
            <person name="Kazmierczak K.M."/>
            <person name="Andrzejewski T.M."/>
            <person name="Davidsen T.M."/>
            <person name="Wayne K.J."/>
            <person name="Tettelin H."/>
            <person name="Glass J.I."/>
            <person name="Rusch D."/>
            <person name="Podicherti R."/>
            <person name="Tsui H.-C.T."/>
            <person name="Winkler M.E."/>
        </authorList>
    </citation>
    <scope>NUCLEOTIDE SEQUENCE</scope>
</reference>
<organism evidence="2">
    <name type="scientific">marine metagenome</name>
    <dbReference type="NCBI Taxonomy" id="408172"/>
    <lineage>
        <taxon>unclassified sequences</taxon>
        <taxon>metagenomes</taxon>
        <taxon>ecological metagenomes</taxon>
    </lineage>
</organism>
<feature type="non-terminal residue" evidence="2">
    <location>
        <position position="65"/>
    </location>
</feature>
<dbReference type="InterPro" id="IPR003409">
    <property type="entry name" value="MORN"/>
</dbReference>
<evidence type="ECO:0000313" key="2">
    <source>
        <dbReference type="EMBL" id="SVA93245.1"/>
    </source>
</evidence>
<proteinExistence type="predicted"/>
<name>A0A381ZVE1_9ZZZZ</name>
<protein>
    <submittedName>
        <fullName evidence="2">Uncharacterized protein</fullName>
    </submittedName>
</protein>
<dbReference type="SUPFAM" id="SSF82185">
    <property type="entry name" value="Histone H3 K4-specific methyltransferase SET7/9 N-terminal domain"/>
    <property type="match status" value="1"/>
</dbReference>
<feature type="non-terminal residue" evidence="2">
    <location>
        <position position="1"/>
    </location>
</feature>
<gene>
    <name evidence="2" type="ORF">METZ01_LOCUS146099</name>
</gene>
<keyword evidence="1" id="KW-0677">Repeat</keyword>
<dbReference type="Pfam" id="PF02493">
    <property type="entry name" value="MORN"/>
    <property type="match status" value="1"/>
</dbReference>